<dbReference type="NCBIfam" id="TIGR03467">
    <property type="entry name" value="HpnE"/>
    <property type="match status" value="1"/>
</dbReference>
<evidence type="ECO:0000256" key="1">
    <source>
        <dbReference type="ARBA" id="ARBA00001974"/>
    </source>
</evidence>
<dbReference type="InterPro" id="IPR002937">
    <property type="entry name" value="Amino_oxidase"/>
</dbReference>
<dbReference type="GO" id="GO:0016491">
    <property type="term" value="F:oxidoreductase activity"/>
    <property type="evidence" value="ECO:0007669"/>
    <property type="project" value="UniProtKB-KW"/>
</dbReference>
<dbReference type="PRINTS" id="PR00757">
    <property type="entry name" value="AMINEOXDASEF"/>
</dbReference>
<dbReference type="EMBL" id="JACBZD010000001">
    <property type="protein sequence ID" value="NYI07373.1"/>
    <property type="molecule type" value="Genomic_DNA"/>
</dbReference>
<dbReference type="InterPro" id="IPR017830">
    <property type="entry name" value="SQase_HpnE"/>
</dbReference>
<evidence type="ECO:0000313" key="5">
    <source>
        <dbReference type="EMBL" id="NYI07373.1"/>
    </source>
</evidence>
<evidence type="ECO:0000256" key="3">
    <source>
        <dbReference type="PIRSR" id="PIRSR601613-1"/>
    </source>
</evidence>
<sequence length="516" mass="54049">MTGRGPAAPRPAGAVRRREGGDPARAVVIGGGIAGTTAALALADAGVRTTLLEARPRLGGLAFSLERDGLPADNGQHVFMRCCTAYRRLLRRLDAERLTRLQPRLDVPVLDASRPGAPRTGRLRRVAAPAPLHLAPALAGYPHLSPVERAGAVRAALAMRRLDPGDPALDRQTFADWLRRQGQSPRAVAALWDLVGVATLNAPAERASLALAVKVFRTGLLGRADAADIGIATAPLGAIHHDAAGQALRRAGVEVLLRTPARGIRPADPAGAGAAGAAEALAAPALPGGGPGDPSRHLVLLDDRALEADVVVLAVPPERAAALLPPGALVEPERLRAFRPAPIVNLHVRYDRPVLDLPMFAALGTRVQWVFNRTRLAAAGGRGTAAGADDGGQYLAVSQSAATEDVDLPLRELRERYLPELARLLPRARAARVTDFFVTRERAATFAPDLGVARLRPPARTRVPGLLLAGAWTATGWPATMEGAARSGEAAAGAALDALDRRGGQWRPSIDRKVAA</sequence>
<name>A0A852ZYB4_9ACTN</name>
<keyword evidence="2" id="KW-0560">Oxidoreductase</keyword>
<organism evidence="5 6">
    <name type="scientific">Allostreptomyces psammosilenae</name>
    <dbReference type="NCBI Taxonomy" id="1892865"/>
    <lineage>
        <taxon>Bacteria</taxon>
        <taxon>Bacillati</taxon>
        <taxon>Actinomycetota</taxon>
        <taxon>Actinomycetes</taxon>
        <taxon>Kitasatosporales</taxon>
        <taxon>Streptomycetaceae</taxon>
        <taxon>Allostreptomyces</taxon>
    </lineage>
</organism>
<dbReference type="AlphaFoldDB" id="A0A852ZYB4"/>
<gene>
    <name evidence="5" type="ORF">FHU37_004316</name>
</gene>
<comment type="caution">
    <text evidence="5">The sequence shown here is derived from an EMBL/GenBank/DDBJ whole genome shotgun (WGS) entry which is preliminary data.</text>
</comment>
<protein>
    <submittedName>
        <fullName evidence="5">Squalene-associated FAD-dependent desaturase</fullName>
    </submittedName>
</protein>
<dbReference type="InterPro" id="IPR001613">
    <property type="entry name" value="Flavin_amine_oxidase"/>
</dbReference>
<dbReference type="Gene3D" id="3.50.50.60">
    <property type="entry name" value="FAD/NAD(P)-binding domain"/>
    <property type="match status" value="1"/>
</dbReference>
<dbReference type="InterPro" id="IPR036188">
    <property type="entry name" value="FAD/NAD-bd_sf"/>
</dbReference>
<dbReference type="Proteomes" id="UP000567795">
    <property type="component" value="Unassembled WGS sequence"/>
</dbReference>
<comment type="cofactor">
    <cofactor evidence="1">
        <name>FAD</name>
        <dbReference type="ChEBI" id="CHEBI:57692"/>
    </cofactor>
</comment>
<dbReference type="InterPro" id="IPR050464">
    <property type="entry name" value="Zeta_carotene_desat/Oxidored"/>
</dbReference>
<feature type="domain" description="Amine oxidase" evidence="4">
    <location>
        <begin position="33"/>
        <end position="495"/>
    </location>
</feature>
<accession>A0A852ZYB4</accession>
<dbReference type="Pfam" id="PF01593">
    <property type="entry name" value="Amino_oxidase"/>
    <property type="match status" value="1"/>
</dbReference>
<feature type="binding site" evidence="3">
    <location>
        <begin position="53"/>
        <end position="54"/>
    </location>
    <ligand>
        <name>FAD</name>
        <dbReference type="ChEBI" id="CHEBI:57692"/>
    </ligand>
</feature>
<dbReference type="PANTHER" id="PTHR42923">
    <property type="entry name" value="PROTOPORPHYRINOGEN OXIDASE"/>
    <property type="match status" value="1"/>
</dbReference>
<evidence type="ECO:0000256" key="2">
    <source>
        <dbReference type="ARBA" id="ARBA00023002"/>
    </source>
</evidence>
<proteinExistence type="predicted"/>
<dbReference type="PANTHER" id="PTHR42923:SF47">
    <property type="entry name" value="BLR3003 PROTEIN"/>
    <property type="match status" value="1"/>
</dbReference>
<evidence type="ECO:0000259" key="4">
    <source>
        <dbReference type="Pfam" id="PF01593"/>
    </source>
</evidence>
<keyword evidence="6" id="KW-1185">Reference proteome</keyword>
<reference evidence="5 6" key="1">
    <citation type="submission" date="2020-07" db="EMBL/GenBank/DDBJ databases">
        <title>Sequencing the genomes of 1000 actinobacteria strains.</title>
        <authorList>
            <person name="Klenk H.-P."/>
        </authorList>
    </citation>
    <scope>NUCLEOTIDE SEQUENCE [LARGE SCALE GENOMIC DNA]</scope>
    <source>
        <strain evidence="5 6">DSM 42178</strain>
    </source>
</reference>
<dbReference type="SUPFAM" id="SSF51905">
    <property type="entry name" value="FAD/NAD(P)-binding domain"/>
    <property type="match status" value="1"/>
</dbReference>
<evidence type="ECO:0000313" key="6">
    <source>
        <dbReference type="Proteomes" id="UP000567795"/>
    </source>
</evidence>